<dbReference type="InterPro" id="IPR037066">
    <property type="entry name" value="Plug_dom_sf"/>
</dbReference>
<proteinExistence type="inferred from homology"/>
<keyword evidence="4" id="KW-0798">TonB box</keyword>
<comment type="caution">
    <text evidence="7">The sequence shown here is derived from an EMBL/GenBank/DDBJ whole genome shotgun (WGS) entry which is preliminary data.</text>
</comment>
<keyword evidence="2 4" id="KW-0472">Membrane</keyword>
<dbReference type="Pfam" id="PF00593">
    <property type="entry name" value="TonB_dep_Rec_b-barrel"/>
    <property type="match status" value="1"/>
</dbReference>
<dbReference type="Pfam" id="PF07715">
    <property type="entry name" value="Plug"/>
    <property type="match status" value="1"/>
</dbReference>
<evidence type="ECO:0000256" key="4">
    <source>
        <dbReference type="RuleBase" id="RU003357"/>
    </source>
</evidence>
<comment type="subcellular location">
    <subcellularLocation>
        <location evidence="1 4">Cell outer membrane</location>
    </subcellularLocation>
</comment>
<evidence type="ECO:0000256" key="3">
    <source>
        <dbReference type="ARBA" id="ARBA00023237"/>
    </source>
</evidence>
<feature type="domain" description="TonB-dependent receptor-like beta-barrel" evidence="5">
    <location>
        <begin position="215"/>
        <end position="659"/>
    </location>
</feature>
<comment type="similarity">
    <text evidence="4">Belongs to the TonB-dependent receptor family.</text>
</comment>
<reference evidence="8" key="1">
    <citation type="submission" date="2017-08" db="EMBL/GenBank/DDBJ databases">
        <title>A dynamic microbial community with high functional redundancy inhabits the cold, oxic subseafloor aquifer.</title>
        <authorList>
            <person name="Tully B.J."/>
            <person name="Wheat C.G."/>
            <person name="Glazer B.T."/>
            <person name="Huber J.A."/>
        </authorList>
    </citation>
    <scope>NUCLEOTIDE SEQUENCE [LARGE SCALE GENOMIC DNA]</scope>
</reference>
<evidence type="ECO:0000256" key="2">
    <source>
        <dbReference type="ARBA" id="ARBA00023136"/>
    </source>
</evidence>
<dbReference type="InterPro" id="IPR000531">
    <property type="entry name" value="Beta-barrel_TonB"/>
</dbReference>
<dbReference type="Gene3D" id="2.40.170.20">
    <property type="entry name" value="TonB-dependent receptor, beta-barrel domain"/>
    <property type="match status" value="1"/>
</dbReference>
<evidence type="ECO:0000259" key="5">
    <source>
        <dbReference type="Pfam" id="PF00593"/>
    </source>
</evidence>
<keyword evidence="3" id="KW-0998">Cell outer membrane</keyword>
<dbReference type="Proteomes" id="UP000218767">
    <property type="component" value="Unassembled WGS sequence"/>
</dbReference>
<dbReference type="InterPro" id="IPR012910">
    <property type="entry name" value="Plug_dom"/>
</dbReference>
<evidence type="ECO:0000259" key="6">
    <source>
        <dbReference type="Pfam" id="PF07715"/>
    </source>
</evidence>
<organism evidence="7 8">
    <name type="scientific">SAR86 cluster bacterium</name>
    <dbReference type="NCBI Taxonomy" id="2030880"/>
    <lineage>
        <taxon>Bacteria</taxon>
        <taxon>Pseudomonadati</taxon>
        <taxon>Pseudomonadota</taxon>
        <taxon>Gammaproteobacteria</taxon>
        <taxon>SAR86 cluster</taxon>
    </lineage>
</organism>
<gene>
    <name evidence="7" type="ORF">COB20_10945</name>
</gene>
<dbReference type="GO" id="GO:0009279">
    <property type="term" value="C:cell outer membrane"/>
    <property type="evidence" value="ECO:0007669"/>
    <property type="project" value="UniProtKB-SubCell"/>
</dbReference>
<dbReference type="AlphaFoldDB" id="A0A2A4X107"/>
<dbReference type="InterPro" id="IPR036942">
    <property type="entry name" value="Beta-barrel_TonB_sf"/>
</dbReference>
<evidence type="ECO:0000313" key="7">
    <source>
        <dbReference type="EMBL" id="PCI76293.1"/>
    </source>
</evidence>
<dbReference type="Gene3D" id="2.170.130.10">
    <property type="entry name" value="TonB-dependent receptor, plug domain"/>
    <property type="match status" value="1"/>
</dbReference>
<accession>A0A2A4X107</accession>
<evidence type="ECO:0000256" key="1">
    <source>
        <dbReference type="ARBA" id="ARBA00004442"/>
    </source>
</evidence>
<name>A0A2A4X107_9GAMM</name>
<dbReference type="SUPFAM" id="SSF56935">
    <property type="entry name" value="Porins"/>
    <property type="match status" value="1"/>
</dbReference>
<sequence length="702" mass="78372">MVLLLVIGVPATAQETTEDESTVTYPASFFAQYGPVSVNDMLNVIPGIGLALESNEVQSFNGANRGLGASEQILINGKRMAGKANEASSQLDRISADQVQYIEIIRGTSGDLDVRNTGQLVNIVLFESQSSSSISTELGATHFQDGNVEPIGTFSFSGQTGQFDYLLSAQVASDYEALESYEISVLPPGLGLNDVREFERTRDQTTYTLNSNISYQFSPADRIAFNALYRENDPPSNLLRTITNFQNSPPTLSTEREDIPATSDNWEFGGDYEHNFDNGGKYKILFIVNERNNAITRERFFSPILGGAETKNLFLDTSSRERERIVRTSYAWNLVENQNLEIGLERAQTILDSSLKIGLGIPGTPSVDHGGLTPISIPNAVSTVEEIRYEGFAVHNWQINQRMSLESSLLYEDSEISQSGDVNKSRSFDFLKPKVDFRFNMSSSFQLRMSAELDVSQLRFSDFSAATNDRDEDQDTIAGNPELEQEEVWRYNVNLDYRLPNDGGVLNSRLFYYDVGNSIDRIDVSTSPTNLATTNGNVGDGTVYGLNLNASIRLGFLNLPQAVVTAGLLVQDSKIFAPLIGKNRKVVPFDRGNFRLGFRHDVPSQNFNYGFNYRDGNDGNRPFYDIDNVIYIGSNSNLSLFAEKVGFGGFTYRIEADNLLDHDSCRERRRFNGYLRDGDIREIERFCTTNGVRFTFKVRATF</sequence>
<feature type="domain" description="TonB-dependent receptor plug" evidence="6">
    <location>
        <begin position="21"/>
        <end position="110"/>
    </location>
</feature>
<dbReference type="EMBL" id="NVUL01000059">
    <property type="protein sequence ID" value="PCI76293.1"/>
    <property type="molecule type" value="Genomic_DNA"/>
</dbReference>
<protein>
    <submittedName>
        <fullName evidence="7">Uncharacterized protein</fullName>
    </submittedName>
</protein>
<evidence type="ECO:0000313" key="8">
    <source>
        <dbReference type="Proteomes" id="UP000218767"/>
    </source>
</evidence>